<keyword evidence="8" id="KW-0698">rRNA processing</keyword>
<evidence type="ECO:0000256" key="14">
    <source>
        <dbReference type="ARBA" id="ARBA00022801"/>
    </source>
</evidence>
<feature type="domain" description="S1 motif" evidence="19">
    <location>
        <begin position="40"/>
        <end position="121"/>
    </location>
</feature>
<dbReference type="PANTHER" id="PTHR30001:SF1">
    <property type="entry name" value="RIBONUCLEASE E_G-LIKE PROTEIN, CHLOROPLASTIC"/>
    <property type="match status" value="1"/>
</dbReference>
<dbReference type="SUPFAM" id="SSF50249">
    <property type="entry name" value="Nucleic acid-binding proteins"/>
    <property type="match status" value="1"/>
</dbReference>
<evidence type="ECO:0000256" key="11">
    <source>
        <dbReference type="ARBA" id="ARBA00022723"/>
    </source>
</evidence>
<feature type="compositionally biased region" description="Low complexity" evidence="18">
    <location>
        <begin position="535"/>
        <end position="547"/>
    </location>
</feature>
<sequence length="634" mass="71705">MKHIMLINAVHMEQKRMAIVEDGKLVEFNIQMSLREPITGNIYKGIVLKVERGLQAAFVNFGVGKDGFLPLRDVSPDYFTEKKDNGREGSNPRGTLKTGQEVIVQVAREVSGRKGALLTTYLSLPGRYLVLLPNKHSSGISRKIEDEEDRKLLKTLVEQIKIDEGMGFIVRTAGINRTKQELSRDYQHLLRLWKEIQKSAETEPAPALIYQESDFGVRSLRDYFTSEIEEILVDDIDTYRKMRAYCKTVVPRNLRMIKQYKERLPVFGRYNLEEQIREIYQERVELKSGGSIVICPTEAMITIDVNSGRGSNKKNVEDTAFKTNLEAAEEIARQLRLRDLGGLIAIDFIDMMDRKHEAEVEKTFKKALTLDRARIQLSRISKFGILELSRQKKHSTIQEISYTACPFCTGRGVRPSLEYTALSAFRKIESEAAKEKASALKVTVPHEIADYLLNQKRSDIQRIESMYDLSVHVSGKADMIWDHAVISAVAREVLADIPETTGETKLAGQAESASYREVDLFVPDLPEDQQSPLLESSSPEEQPAAAEPAKKKSRRRPRRRRRKPEEKIDSAAGSVSPQDTPENNQVSERTETDESSVFSPPVLVEPIENKPSDSPFDSQGSGNHQETVEKEPVV</sequence>
<evidence type="ECO:0000256" key="12">
    <source>
        <dbReference type="ARBA" id="ARBA00022730"/>
    </source>
</evidence>
<organism evidence="20 21">
    <name type="scientific">Syntrophus gentianae</name>
    <dbReference type="NCBI Taxonomy" id="43775"/>
    <lineage>
        <taxon>Bacteria</taxon>
        <taxon>Pseudomonadati</taxon>
        <taxon>Thermodesulfobacteriota</taxon>
        <taxon>Syntrophia</taxon>
        <taxon>Syntrophales</taxon>
        <taxon>Syntrophaceae</taxon>
        <taxon>Syntrophus</taxon>
    </lineage>
</organism>
<keyword evidence="17" id="KW-0472">Membrane</keyword>
<dbReference type="OrthoDB" id="9804278at2"/>
<dbReference type="AlphaFoldDB" id="A0A1H7XVI7"/>
<dbReference type="InterPro" id="IPR004659">
    <property type="entry name" value="RNase_E/G"/>
</dbReference>
<dbReference type="EMBL" id="FOBS01000012">
    <property type="protein sequence ID" value="SEM37906.1"/>
    <property type="molecule type" value="Genomic_DNA"/>
</dbReference>
<dbReference type="InterPro" id="IPR048583">
    <property type="entry name" value="RNase_E_G_thioredoxin-like"/>
</dbReference>
<gene>
    <name evidence="20" type="ORF">SAMN04489760_11275</name>
</gene>
<evidence type="ECO:0000256" key="7">
    <source>
        <dbReference type="ARBA" id="ARBA00022519"/>
    </source>
</evidence>
<evidence type="ECO:0000256" key="10">
    <source>
        <dbReference type="ARBA" id="ARBA00022722"/>
    </source>
</evidence>
<dbReference type="PANTHER" id="PTHR30001">
    <property type="entry name" value="RIBONUCLEASE"/>
    <property type="match status" value="1"/>
</dbReference>
<evidence type="ECO:0000313" key="21">
    <source>
        <dbReference type="Proteomes" id="UP000198744"/>
    </source>
</evidence>
<evidence type="ECO:0000256" key="5">
    <source>
        <dbReference type="ARBA" id="ARBA00022475"/>
    </source>
</evidence>
<dbReference type="GO" id="GO:0005737">
    <property type="term" value="C:cytoplasm"/>
    <property type="evidence" value="ECO:0007669"/>
    <property type="project" value="UniProtKB-SubCell"/>
</dbReference>
<accession>A0A1H7XVI7</accession>
<comment type="subcellular location">
    <subcellularLocation>
        <location evidence="2">Cytoplasm</location>
    </subcellularLocation>
</comment>
<keyword evidence="7" id="KW-0997">Cell inner membrane</keyword>
<dbReference type="GO" id="GO:0004540">
    <property type="term" value="F:RNA nuclease activity"/>
    <property type="evidence" value="ECO:0007669"/>
    <property type="project" value="InterPro"/>
</dbReference>
<evidence type="ECO:0000259" key="19">
    <source>
        <dbReference type="PROSITE" id="PS50126"/>
    </source>
</evidence>
<evidence type="ECO:0000256" key="15">
    <source>
        <dbReference type="ARBA" id="ARBA00022842"/>
    </source>
</evidence>
<keyword evidence="14" id="KW-0378">Hydrolase</keyword>
<reference evidence="20 21" key="1">
    <citation type="submission" date="2016-10" db="EMBL/GenBank/DDBJ databases">
        <authorList>
            <person name="de Groot N.N."/>
        </authorList>
    </citation>
    <scope>NUCLEOTIDE SEQUENCE [LARGE SCALE GENOMIC DNA]</scope>
    <source>
        <strain evidence="20 21">DSM 8423</strain>
    </source>
</reference>
<dbReference type="InterPro" id="IPR012340">
    <property type="entry name" value="NA-bd_OB-fold"/>
</dbReference>
<dbReference type="GO" id="GO:0004519">
    <property type="term" value="F:endonuclease activity"/>
    <property type="evidence" value="ECO:0007669"/>
    <property type="project" value="UniProtKB-KW"/>
</dbReference>
<protein>
    <recommendedName>
        <fullName evidence="4">Ribonuclease G</fullName>
    </recommendedName>
</protein>
<evidence type="ECO:0000256" key="6">
    <source>
        <dbReference type="ARBA" id="ARBA00022490"/>
    </source>
</evidence>
<keyword evidence="11" id="KW-0479">Metal-binding</keyword>
<keyword evidence="16" id="KW-0694">RNA-binding</keyword>
<dbReference type="GO" id="GO:0016787">
    <property type="term" value="F:hydrolase activity"/>
    <property type="evidence" value="ECO:0007669"/>
    <property type="project" value="UniProtKB-KW"/>
</dbReference>
<evidence type="ECO:0000256" key="18">
    <source>
        <dbReference type="SAM" id="MobiDB-lite"/>
    </source>
</evidence>
<keyword evidence="6" id="KW-0963">Cytoplasm</keyword>
<dbReference type="Pfam" id="PF20833">
    <property type="entry name" value="RNase_E_G_Thio"/>
    <property type="match status" value="1"/>
</dbReference>
<dbReference type="STRING" id="43775.SAMN04489760_11275"/>
<evidence type="ECO:0000256" key="3">
    <source>
        <dbReference type="ARBA" id="ARBA00005663"/>
    </source>
</evidence>
<dbReference type="Gene3D" id="2.40.50.140">
    <property type="entry name" value="Nucleic acid-binding proteins"/>
    <property type="match status" value="1"/>
</dbReference>
<dbReference type="Pfam" id="PF10150">
    <property type="entry name" value="RNase_E_G"/>
    <property type="match status" value="1"/>
</dbReference>
<dbReference type="GO" id="GO:0008033">
    <property type="term" value="P:tRNA processing"/>
    <property type="evidence" value="ECO:0007669"/>
    <property type="project" value="UniProtKB-KW"/>
</dbReference>
<keyword evidence="9" id="KW-0819">tRNA processing</keyword>
<dbReference type="SMART" id="SM00316">
    <property type="entry name" value="S1"/>
    <property type="match status" value="1"/>
</dbReference>
<keyword evidence="12" id="KW-0699">rRNA-binding</keyword>
<evidence type="ECO:0000256" key="8">
    <source>
        <dbReference type="ARBA" id="ARBA00022552"/>
    </source>
</evidence>
<name>A0A1H7XVI7_9BACT</name>
<dbReference type="NCBIfam" id="TIGR00757">
    <property type="entry name" value="RNaseEG"/>
    <property type="match status" value="1"/>
</dbReference>
<evidence type="ECO:0000256" key="4">
    <source>
        <dbReference type="ARBA" id="ARBA00017719"/>
    </source>
</evidence>
<dbReference type="GO" id="GO:0046872">
    <property type="term" value="F:metal ion binding"/>
    <property type="evidence" value="ECO:0007669"/>
    <property type="project" value="UniProtKB-KW"/>
</dbReference>
<dbReference type="GO" id="GO:0006364">
    <property type="term" value="P:rRNA processing"/>
    <property type="evidence" value="ECO:0007669"/>
    <property type="project" value="UniProtKB-KW"/>
</dbReference>
<evidence type="ECO:0000256" key="16">
    <source>
        <dbReference type="ARBA" id="ARBA00022884"/>
    </source>
</evidence>
<dbReference type="CDD" id="cd04453">
    <property type="entry name" value="S1_RNase_E"/>
    <property type="match status" value="1"/>
</dbReference>
<feature type="compositionally biased region" description="Polar residues" evidence="18">
    <location>
        <begin position="615"/>
        <end position="625"/>
    </location>
</feature>
<evidence type="ECO:0000256" key="17">
    <source>
        <dbReference type="ARBA" id="ARBA00023136"/>
    </source>
</evidence>
<dbReference type="InterPro" id="IPR003029">
    <property type="entry name" value="S1_domain"/>
</dbReference>
<dbReference type="Pfam" id="PF00575">
    <property type="entry name" value="S1"/>
    <property type="match status" value="1"/>
</dbReference>
<dbReference type="Proteomes" id="UP000198744">
    <property type="component" value="Unassembled WGS sequence"/>
</dbReference>
<dbReference type="RefSeq" id="WP_093883517.1">
    <property type="nucleotide sequence ID" value="NZ_FOBS01000012.1"/>
</dbReference>
<comment type="cofactor">
    <cofactor evidence="1">
        <name>Mg(2+)</name>
        <dbReference type="ChEBI" id="CHEBI:18420"/>
    </cofactor>
</comment>
<keyword evidence="21" id="KW-1185">Reference proteome</keyword>
<dbReference type="InterPro" id="IPR019307">
    <property type="entry name" value="RNA-bd_AU-1/RNase_E/G"/>
</dbReference>
<dbReference type="Gene3D" id="3.40.1260.20">
    <property type="entry name" value="Ribonuclease E, catalytic domain"/>
    <property type="match status" value="1"/>
</dbReference>
<dbReference type="PROSITE" id="PS50126">
    <property type="entry name" value="S1"/>
    <property type="match status" value="1"/>
</dbReference>
<dbReference type="GO" id="GO:0019843">
    <property type="term" value="F:rRNA binding"/>
    <property type="evidence" value="ECO:0007669"/>
    <property type="project" value="UniProtKB-KW"/>
</dbReference>
<feature type="region of interest" description="Disordered" evidence="18">
    <location>
        <begin position="527"/>
        <end position="634"/>
    </location>
</feature>
<evidence type="ECO:0000256" key="13">
    <source>
        <dbReference type="ARBA" id="ARBA00022759"/>
    </source>
</evidence>
<keyword evidence="5" id="KW-1003">Cell membrane</keyword>
<evidence type="ECO:0000256" key="1">
    <source>
        <dbReference type="ARBA" id="ARBA00001946"/>
    </source>
</evidence>
<keyword evidence="13" id="KW-0255">Endonuclease</keyword>
<proteinExistence type="inferred from homology"/>
<keyword evidence="10" id="KW-0540">Nuclease</keyword>
<feature type="compositionally biased region" description="Basic residues" evidence="18">
    <location>
        <begin position="551"/>
        <end position="562"/>
    </location>
</feature>
<evidence type="ECO:0000313" key="20">
    <source>
        <dbReference type="EMBL" id="SEM37906.1"/>
    </source>
</evidence>
<keyword evidence="15" id="KW-0460">Magnesium</keyword>
<feature type="compositionally biased region" description="Polar residues" evidence="18">
    <location>
        <begin position="573"/>
        <end position="587"/>
    </location>
</feature>
<comment type="similarity">
    <text evidence="3">Belongs to the RNase E/G family. RNase G subfamily.</text>
</comment>
<evidence type="ECO:0000256" key="2">
    <source>
        <dbReference type="ARBA" id="ARBA00004496"/>
    </source>
</evidence>
<evidence type="ECO:0000256" key="9">
    <source>
        <dbReference type="ARBA" id="ARBA00022694"/>
    </source>
</evidence>